<dbReference type="PANTHER" id="PTHR43792:SF8">
    <property type="entry name" value="[RIBOSOMAL PROTEIN US5]-ALANINE N-ACETYLTRANSFERASE"/>
    <property type="match status" value="1"/>
</dbReference>
<dbReference type="EMBL" id="JADTXM010000013">
    <property type="protein sequence ID" value="MBH3440574.1"/>
    <property type="molecule type" value="Genomic_DNA"/>
</dbReference>
<evidence type="ECO:0000313" key="9">
    <source>
        <dbReference type="EMBL" id="MBH3440574.1"/>
    </source>
</evidence>
<dbReference type="FunFam" id="3.40.630.30:FF:000005">
    <property type="entry name" value="Ribosomal protein alanine acetyltransferase"/>
    <property type="match status" value="1"/>
</dbReference>
<evidence type="ECO:0000313" key="8">
    <source>
        <dbReference type="EMBL" id="MBF8642105.1"/>
    </source>
</evidence>
<keyword evidence="2 10" id="KW-0012">Acyltransferase</keyword>
<dbReference type="InterPro" id="IPR000182">
    <property type="entry name" value="GNAT_dom"/>
</dbReference>
<dbReference type="NCBIfam" id="NF008072">
    <property type="entry name" value="PRK10809.1"/>
    <property type="match status" value="1"/>
</dbReference>
<evidence type="ECO:0000313" key="13">
    <source>
        <dbReference type="Proteomes" id="UP000638986"/>
    </source>
</evidence>
<comment type="catalytic activity">
    <reaction evidence="5">
        <text>N-terminal L-alanyl-[ribosomal protein uS5] + acetyl-CoA = N-terminal N(alpha)-acetyl-L-alanyl-[ribosomal protein uS5] + CoA + H(+)</text>
        <dbReference type="Rhea" id="RHEA:43752"/>
        <dbReference type="Rhea" id="RHEA-COMP:10672"/>
        <dbReference type="Rhea" id="RHEA-COMP:10673"/>
        <dbReference type="ChEBI" id="CHEBI:15378"/>
        <dbReference type="ChEBI" id="CHEBI:57287"/>
        <dbReference type="ChEBI" id="CHEBI:57288"/>
        <dbReference type="ChEBI" id="CHEBI:64718"/>
        <dbReference type="ChEBI" id="CHEBI:83683"/>
        <dbReference type="EC" id="2.3.1.267"/>
    </reaction>
</comment>
<gene>
    <name evidence="10" type="primary">ydaF_2</name>
    <name evidence="8" type="synonym">rimJ</name>
    <name evidence="9" type="ORF">I5Q09_17970</name>
    <name evidence="8" type="ORF">IRZ65_15575</name>
    <name evidence="10" type="ORF">NCTC11842_04868</name>
</gene>
<evidence type="ECO:0000256" key="3">
    <source>
        <dbReference type="ARBA" id="ARBA00038502"/>
    </source>
</evidence>
<dbReference type="Proteomes" id="UP000638986">
    <property type="component" value="Unassembled WGS sequence"/>
</dbReference>
<dbReference type="RefSeq" id="WP_010796603.1">
    <property type="nucleotide sequence ID" value="NZ_CP044086.1"/>
</dbReference>
<reference evidence="10 11" key="1">
    <citation type="submission" date="2018-06" db="EMBL/GenBank/DDBJ databases">
        <authorList>
            <consortium name="Pathogen Informatics"/>
            <person name="Doyle S."/>
        </authorList>
    </citation>
    <scope>NUCLEOTIDE SEQUENCE [LARGE SCALE GENOMIC DNA]</scope>
    <source>
        <strain evidence="10 11">NCTC11842</strain>
    </source>
</reference>
<name>A0A2X2CY15_PSELU</name>
<dbReference type="Gene3D" id="3.40.630.30">
    <property type="match status" value="1"/>
</dbReference>
<dbReference type="PROSITE" id="PS51186">
    <property type="entry name" value="GNAT"/>
    <property type="match status" value="1"/>
</dbReference>
<reference evidence="9 13" key="3">
    <citation type="submission" date="2020-11" db="EMBL/GenBank/DDBJ databases">
        <title>Enhanced detection system for hospital associated transmission using whole genome sequencing surveillance.</title>
        <authorList>
            <person name="Harrison L.H."/>
            <person name="Van Tyne D."/>
            <person name="Marsh J.W."/>
            <person name="Griffith M.P."/>
            <person name="Snyder D.J."/>
            <person name="Cooper V.S."/>
            <person name="Mustapha M."/>
        </authorList>
    </citation>
    <scope>NUCLEOTIDE SEQUENCE [LARGE SCALE GENOMIC DNA]</scope>
    <source>
        <strain evidence="9 13">PSB00013</strain>
    </source>
</reference>
<dbReference type="SUPFAM" id="SSF55729">
    <property type="entry name" value="Acyl-CoA N-acyltransferases (Nat)"/>
    <property type="match status" value="1"/>
</dbReference>
<dbReference type="Pfam" id="PF13302">
    <property type="entry name" value="Acetyltransf_3"/>
    <property type="match status" value="1"/>
</dbReference>
<dbReference type="InterPro" id="IPR016181">
    <property type="entry name" value="Acyl_CoA_acyltransferase"/>
</dbReference>
<evidence type="ECO:0000256" key="6">
    <source>
        <dbReference type="ARBA" id="ARBA00074015"/>
    </source>
</evidence>
<dbReference type="EMBL" id="JADMCD010000008">
    <property type="protein sequence ID" value="MBF8642105.1"/>
    <property type="molecule type" value="Genomic_DNA"/>
</dbReference>
<dbReference type="GO" id="GO:0005737">
    <property type="term" value="C:cytoplasm"/>
    <property type="evidence" value="ECO:0007669"/>
    <property type="project" value="TreeGrafter"/>
</dbReference>
<keyword evidence="8" id="KW-0687">Ribonucleoprotein</keyword>
<accession>A0A2X2CY15</accession>
<dbReference type="EC" id="2.3.1.267" evidence="4"/>
<dbReference type="PANTHER" id="PTHR43792">
    <property type="entry name" value="GNAT FAMILY, PUTATIVE (AFU_ORTHOLOGUE AFUA_3G00765)-RELATED-RELATED"/>
    <property type="match status" value="1"/>
</dbReference>
<evidence type="ECO:0000256" key="5">
    <source>
        <dbReference type="ARBA" id="ARBA00048922"/>
    </source>
</evidence>
<dbReference type="Proteomes" id="UP000626180">
    <property type="component" value="Unassembled WGS sequence"/>
</dbReference>
<protein>
    <recommendedName>
        <fullName evidence="6">[Ribosomal protein uS5]-alanine N-acetyltransferase</fullName>
        <ecNumber evidence="4">2.3.1.267</ecNumber>
    </recommendedName>
</protein>
<evidence type="ECO:0000313" key="10">
    <source>
        <dbReference type="EMBL" id="SPZ13147.1"/>
    </source>
</evidence>
<proteinExistence type="inferred from homology"/>
<keyword evidence="8" id="KW-0689">Ribosomal protein</keyword>
<sequence length="185" mass="21665">MSILTLEAERVRLIIPTERDVVRRRRFELENREHLRIWEPLREETFYTPETVRQRIRLNLQDFMAGASCCFSIVDKRTEAIIGCCNFSNIIRGSFLACHLGYSIAESHQGKGFMFEAARTGIDYMFTQRRLHRIMANYIPHNERSARLLKRLGFEREGYARAYLKINGVWEDHVLNALINPASSV</sequence>
<keyword evidence="1 10" id="KW-0808">Transferase</keyword>
<evidence type="ECO:0000256" key="2">
    <source>
        <dbReference type="ARBA" id="ARBA00023315"/>
    </source>
</evidence>
<dbReference type="GO" id="GO:0008999">
    <property type="term" value="F:protein-N-terminal-alanine acetyltransferase activity"/>
    <property type="evidence" value="ECO:0007669"/>
    <property type="project" value="UniProtKB-EC"/>
</dbReference>
<dbReference type="InterPro" id="IPR051531">
    <property type="entry name" value="N-acetyltransferase"/>
</dbReference>
<feature type="domain" description="N-acetyltransferase" evidence="7">
    <location>
        <begin position="25"/>
        <end position="176"/>
    </location>
</feature>
<comment type="similarity">
    <text evidence="3">Belongs to the acetyltransferase family. RimJ subfamily.</text>
</comment>
<keyword evidence="12" id="KW-1185">Reference proteome</keyword>
<dbReference type="Proteomes" id="UP000250443">
    <property type="component" value="Unassembled WGS sequence"/>
</dbReference>
<evidence type="ECO:0000256" key="4">
    <source>
        <dbReference type="ARBA" id="ARBA00039124"/>
    </source>
</evidence>
<dbReference type="EMBL" id="UAUF01000014">
    <property type="protein sequence ID" value="SPZ13147.1"/>
    <property type="molecule type" value="Genomic_DNA"/>
</dbReference>
<dbReference type="AlphaFoldDB" id="A0A2X2CY15"/>
<evidence type="ECO:0000259" key="7">
    <source>
        <dbReference type="PROSITE" id="PS51186"/>
    </source>
</evidence>
<dbReference type="GeneID" id="300265359"/>
<reference evidence="8 12" key="2">
    <citation type="submission" date="2020-10" db="EMBL/GenBank/DDBJ databases">
        <title>Genome sequences of Pseudomonas isolates.</title>
        <authorList>
            <person name="Wessels L."/>
            <person name="Reich F."/>
            <person name="Hammerl J."/>
        </authorList>
    </citation>
    <scope>NUCLEOTIDE SEQUENCE [LARGE SCALE GENOMIC DNA]</scope>
    <source>
        <strain evidence="8 12">20-MO00624-0</strain>
    </source>
</reference>
<evidence type="ECO:0000313" key="12">
    <source>
        <dbReference type="Proteomes" id="UP000626180"/>
    </source>
</evidence>
<organism evidence="10 11">
    <name type="scientific">Pseudomonas luteola</name>
    <dbReference type="NCBI Taxonomy" id="47886"/>
    <lineage>
        <taxon>Bacteria</taxon>
        <taxon>Pseudomonadati</taxon>
        <taxon>Pseudomonadota</taxon>
        <taxon>Gammaproteobacteria</taxon>
        <taxon>Pseudomonadales</taxon>
        <taxon>Pseudomonadaceae</taxon>
        <taxon>Pseudomonas</taxon>
    </lineage>
</organism>
<dbReference type="GO" id="GO:0005840">
    <property type="term" value="C:ribosome"/>
    <property type="evidence" value="ECO:0007669"/>
    <property type="project" value="UniProtKB-KW"/>
</dbReference>
<evidence type="ECO:0000256" key="1">
    <source>
        <dbReference type="ARBA" id="ARBA00022679"/>
    </source>
</evidence>
<evidence type="ECO:0000313" key="11">
    <source>
        <dbReference type="Proteomes" id="UP000250443"/>
    </source>
</evidence>